<evidence type="ECO:0008006" key="3">
    <source>
        <dbReference type="Google" id="ProtNLM"/>
    </source>
</evidence>
<dbReference type="OrthoDB" id="432412at2759"/>
<proteinExistence type="predicted"/>
<dbReference type="AlphaFoldDB" id="A0A6A5YA00"/>
<dbReference type="Proteomes" id="UP000799778">
    <property type="component" value="Unassembled WGS sequence"/>
</dbReference>
<accession>A0A6A5YA00</accession>
<dbReference type="RefSeq" id="XP_033389969.1">
    <property type="nucleotide sequence ID" value="XM_033522303.1"/>
</dbReference>
<dbReference type="PANTHER" id="PTHR15955:SF8">
    <property type="entry name" value="RWD DOMAIN-CONTAINING PROTEIN 2B-RELATED"/>
    <property type="match status" value="1"/>
</dbReference>
<protein>
    <recommendedName>
        <fullName evidence="3">RWD domain-containing protein</fullName>
    </recommendedName>
</protein>
<dbReference type="InterPro" id="IPR016135">
    <property type="entry name" value="UBQ-conjugating_enzyme/RWD"/>
</dbReference>
<name>A0A6A5YA00_9PLEO</name>
<keyword evidence="2" id="KW-1185">Reference proteome</keyword>
<organism evidence="1 2">
    <name type="scientific">Aaosphaeria arxii CBS 175.79</name>
    <dbReference type="NCBI Taxonomy" id="1450172"/>
    <lineage>
        <taxon>Eukaryota</taxon>
        <taxon>Fungi</taxon>
        <taxon>Dikarya</taxon>
        <taxon>Ascomycota</taxon>
        <taxon>Pezizomycotina</taxon>
        <taxon>Dothideomycetes</taxon>
        <taxon>Pleosporomycetidae</taxon>
        <taxon>Pleosporales</taxon>
        <taxon>Pleosporales incertae sedis</taxon>
        <taxon>Aaosphaeria</taxon>
    </lineage>
</organism>
<gene>
    <name evidence="1" type="ORF">BU24DRAFT_24355</name>
</gene>
<evidence type="ECO:0000313" key="2">
    <source>
        <dbReference type="Proteomes" id="UP000799778"/>
    </source>
</evidence>
<dbReference type="SUPFAM" id="SSF54495">
    <property type="entry name" value="UBC-like"/>
    <property type="match status" value="1"/>
</dbReference>
<evidence type="ECO:0000313" key="1">
    <source>
        <dbReference type="EMBL" id="KAF2021630.1"/>
    </source>
</evidence>
<reference evidence="1" key="1">
    <citation type="journal article" date="2020" name="Stud. Mycol.">
        <title>101 Dothideomycetes genomes: a test case for predicting lifestyles and emergence of pathogens.</title>
        <authorList>
            <person name="Haridas S."/>
            <person name="Albert R."/>
            <person name="Binder M."/>
            <person name="Bloem J."/>
            <person name="Labutti K."/>
            <person name="Salamov A."/>
            <person name="Andreopoulos B."/>
            <person name="Baker S."/>
            <person name="Barry K."/>
            <person name="Bills G."/>
            <person name="Bluhm B."/>
            <person name="Cannon C."/>
            <person name="Castanera R."/>
            <person name="Culley D."/>
            <person name="Daum C."/>
            <person name="Ezra D."/>
            <person name="Gonzalez J."/>
            <person name="Henrissat B."/>
            <person name="Kuo A."/>
            <person name="Liang C."/>
            <person name="Lipzen A."/>
            <person name="Lutzoni F."/>
            <person name="Magnuson J."/>
            <person name="Mondo S."/>
            <person name="Nolan M."/>
            <person name="Ohm R."/>
            <person name="Pangilinan J."/>
            <person name="Park H.-J."/>
            <person name="Ramirez L."/>
            <person name="Alfaro M."/>
            <person name="Sun H."/>
            <person name="Tritt A."/>
            <person name="Yoshinaga Y."/>
            <person name="Zwiers L.-H."/>
            <person name="Turgeon B."/>
            <person name="Goodwin S."/>
            <person name="Spatafora J."/>
            <person name="Crous P."/>
            <person name="Grigoriev I."/>
        </authorList>
    </citation>
    <scope>NUCLEOTIDE SEQUENCE</scope>
    <source>
        <strain evidence="1">CBS 175.79</strain>
    </source>
</reference>
<dbReference type="EMBL" id="ML978066">
    <property type="protein sequence ID" value="KAF2021630.1"/>
    <property type="molecule type" value="Genomic_DNA"/>
</dbReference>
<dbReference type="PANTHER" id="PTHR15955">
    <property type="entry name" value="RWD DOMAIN CONTAINING PROTEIN 2"/>
    <property type="match status" value="1"/>
</dbReference>
<dbReference type="CDD" id="cd24163">
    <property type="entry name" value="RWDD2_C"/>
    <property type="match status" value="1"/>
</dbReference>
<sequence>MSSPDSRLSMELELLEAMYPSQTVFDSRSRDFKYTDSSSLLHLRLPEHYPSEGFPEVISANDNLKSDIRDRTKAALGGISMTEGEESLDAIISCFHNIISSAAETNPLLRVDTIASGHHPAPALMQETNKTTIIWLHHLLALTKRKLALSPTDTVAGITKPGYPGIMVFSGPTTAVDDHVNTLKKENWQAFQVRYERDVTWNFGHGRGVVEVETMSEVVKDLEAGPGPEGSQQKEEFLRAVGIK</sequence>
<dbReference type="InterPro" id="IPR059181">
    <property type="entry name" value="RWDD2A-B_C"/>
</dbReference>
<dbReference type="InterPro" id="IPR017359">
    <property type="entry name" value="Phi-like"/>
</dbReference>
<dbReference type="GeneID" id="54279700"/>